<dbReference type="PANTHER" id="PTHR22946">
    <property type="entry name" value="DIENELACTONE HYDROLASE DOMAIN-CONTAINING PROTEIN-RELATED"/>
    <property type="match status" value="1"/>
</dbReference>
<comment type="caution">
    <text evidence="2">The sequence shown here is derived from an EMBL/GenBank/DDBJ whole genome shotgun (WGS) entry which is preliminary data.</text>
</comment>
<dbReference type="InterPro" id="IPR002925">
    <property type="entry name" value="Dienelactn_hydro"/>
</dbReference>
<name>A0ABU9M1J1_9BACT</name>
<dbReference type="SUPFAM" id="SSF53474">
    <property type="entry name" value="alpha/beta-Hydrolases"/>
    <property type="match status" value="1"/>
</dbReference>
<dbReference type="Proteomes" id="UP001479606">
    <property type="component" value="Unassembled WGS sequence"/>
</dbReference>
<dbReference type="InterPro" id="IPR050261">
    <property type="entry name" value="FrsA_esterase"/>
</dbReference>
<dbReference type="Pfam" id="PF01738">
    <property type="entry name" value="DLH"/>
    <property type="match status" value="1"/>
</dbReference>
<protein>
    <submittedName>
        <fullName evidence="2">Dienelactone hydrolase family protein</fullName>
    </submittedName>
</protein>
<dbReference type="EMBL" id="JBCEVZ010000057">
    <property type="protein sequence ID" value="MEL5996110.1"/>
    <property type="molecule type" value="Genomic_DNA"/>
</dbReference>
<evidence type="ECO:0000313" key="3">
    <source>
        <dbReference type="Proteomes" id="UP001479606"/>
    </source>
</evidence>
<accession>A0ABU9M1J1</accession>
<proteinExistence type="predicted"/>
<keyword evidence="2" id="KW-0378">Hydrolase</keyword>
<dbReference type="InterPro" id="IPR029058">
    <property type="entry name" value="AB_hydrolase_fold"/>
</dbReference>
<reference evidence="2 3" key="1">
    <citation type="journal article" date="2018" name="Arch. Microbiol.">
        <title>Hymenobacter segetis sp. nov., isolated from soil.</title>
        <authorList>
            <person name="Ten L.N."/>
            <person name="Lim S.J."/>
            <person name="Kim B.O."/>
            <person name="Kang I.K."/>
            <person name="Jung H.Y."/>
        </authorList>
    </citation>
    <scope>NUCLEOTIDE SEQUENCE [LARGE SCALE GENOMIC DNA]</scope>
    <source>
        <strain evidence="2 3">S7-3-11</strain>
    </source>
</reference>
<dbReference type="GO" id="GO:0016787">
    <property type="term" value="F:hydrolase activity"/>
    <property type="evidence" value="ECO:0007669"/>
    <property type="project" value="UniProtKB-KW"/>
</dbReference>
<sequence length="213" mass="22549">MLMPATSYTVQLTLPDIILPGQLEIPSQATGLVIFSHGSGSSRLSPRNRYVARHLRDAGLATLLFDLLTPTEDATYATRFDIPLLTHRLLDATHWAREQPALTKLPLGLFGASTGAASALAAAAELGPRVRAVVSRGGRPDLVLPLLHSVSAPTLLLVGGNDTEVIALNKKAHLALGPPSELCLIPGAGHLFEEPGALEAVAAAATDWYQRYL</sequence>
<feature type="domain" description="Dienelactone hydrolase" evidence="1">
    <location>
        <begin position="86"/>
        <end position="212"/>
    </location>
</feature>
<evidence type="ECO:0000313" key="2">
    <source>
        <dbReference type="EMBL" id="MEL5996110.1"/>
    </source>
</evidence>
<evidence type="ECO:0000259" key="1">
    <source>
        <dbReference type="Pfam" id="PF01738"/>
    </source>
</evidence>
<gene>
    <name evidence="2" type="ORF">AAFH49_17980</name>
</gene>
<keyword evidence="3" id="KW-1185">Reference proteome</keyword>
<dbReference type="RefSeq" id="WP_342300344.1">
    <property type="nucleotide sequence ID" value="NZ_JBCEVZ010000057.1"/>
</dbReference>
<organism evidence="2 3">
    <name type="scientific">Hymenobacter segetis</name>
    <dbReference type="NCBI Taxonomy" id="2025509"/>
    <lineage>
        <taxon>Bacteria</taxon>
        <taxon>Pseudomonadati</taxon>
        <taxon>Bacteroidota</taxon>
        <taxon>Cytophagia</taxon>
        <taxon>Cytophagales</taxon>
        <taxon>Hymenobacteraceae</taxon>
        <taxon>Hymenobacter</taxon>
    </lineage>
</organism>
<dbReference type="Gene3D" id="3.40.50.1820">
    <property type="entry name" value="alpha/beta hydrolase"/>
    <property type="match status" value="1"/>
</dbReference>